<evidence type="ECO:0000313" key="2">
    <source>
        <dbReference type="EMBL" id="KAF5759756.1"/>
    </source>
</evidence>
<dbReference type="Gramene" id="mRNA:HanXRQr2_Chr16g0745211">
    <property type="protein sequence ID" value="mRNA:HanXRQr2_Chr16g0745211"/>
    <property type="gene ID" value="HanXRQr2_Chr16g0745211"/>
</dbReference>
<gene>
    <name evidence="2" type="ORF">HanXRQr2_Chr16g0745211</name>
</gene>
<comment type="caution">
    <text evidence="2">The sequence shown here is derived from an EMBL/GenBank/DDBJ whole genome shotgun (WGS) entry which is preliminary data.</text>
</comment>
<keyword evidence="1" id="KW-0732">Signal</keyword>
<feature type="signal peptide" evidence="1">
    <location>
        <begin position="1"/>
        <end position="21"/>
    </location>
</feature>
<name>A0A9K3DSX9_HELAN</name>
<dbReference type="AlphaFoldDB" id="A0A9K3DSX9"/>
<organism evidence="2 3">
    <name type="scientific">Helianthus annuus</name>
    <name type="common">Common sunflower</name>
    <dbReference type="NCBI Taxonomy" id="4232"/>
    <lineage>
        <taxon>Eukaryota</taxon>
        <taxon>Viridiplantae</taxon>
        <taxon>Streptophyta</taxon>
        <taxon>Embryophyta</taxon>
        <taxon>Tracheophyta</taxon>
        <taxon>Spermatophyta</taxon>
        <taxon>Magnoliopsida</taxon>
        <taxon>eudicotyledons</taxon>
        <taxon>Gunneridae</taxon>
        <taxon>Pentapetalae</taxon>
        <taxon>asterids</taxon>
        <taxon>campanulids</taxon>
        <taxon>Asterales</taxon>
        <taxon>Asteraceae</taxon>
        <taxon>Asteroideae</taxon>
        <taxon>Heliantheae alliance</taxon>
        <taxon>Heliantheae</taxon>
        <taxon>Helianthus</taxon>
    </lineage>
</organism>
<keyword evidence="3" id="KW-1185">Reference proteome</keyword>
<sequence>MTTRQTLMEVWRLTIFTLLSGSRLQEVTSMLLLNSTIHLVKDSTAVIHVAPNQHLENYIIKVVNERTASVVLVGS</sequence>
<protein>
    <recommendedName>
        <fullName evidence="4">Secreted protein</fullName>
    </recommendedName>
</protein>
<dbReference type="EMBL" id="MNCJ02000331">
    <property type="protein sequence ID" value="KAF5759756.1"/>
    <property type="molecule type" value="Genomic_DNA"/>
</dbReference>
<accession>A0A9K3DSX9</accession>
<evidence type="ECO:0000256" key="1">
    <source>
        <dbReference type="SAM" id="SignalP"/>
    </source>
</evidence>
<reference evidence="2" key="2">
    <citation type="submission" date="2020-06" db="EMBL/GenBank/DDBJ databases">
        <title>Helianthus annuus Genome sequencing and assembly Release 2.</title>
        <authorList>
            <person name="Gouzy J."/>
            <person name="Langlade N."/>
            <person name="Munos S."/>
        </authorList>
    </citation>
    <scope>NUCLEOTIDE SEQUENCE</scope>
    <source>
        <tissue evidence="2">Leaves</tissue>
    </source>
</reference>
<feature type="chain" id="PRO_5039894082" description="Secreted protein" evidence="1">
    <location>
        <begin position="22"/>
        <end position="75"/>
    </location>
</feature>
<evidence type="ECO:0000313" key="3">
    <source>
        <dbReference type="Proteomes" id="UP000215914"/>
    </source>
</evidence>
<proteinExistence type="predicted"/>
<dbReference type="Proteomes" id="UP000215914">
    <property type="component" value="Unassembled WGS sequence"/>
</dbReference>
<evidence type="ECO:0008006" key="4">
    <source>
        <dbReference type="Google" id="ProtNLM"/>
    </source>
</evidence>
<reference evidence="2" key="1">
    <citation type="journal article" date="2017" name="Nature">
        <title>The sunflower genome provides insights into oil metabolism, flowering and Asterid evolution.</title>
        <authorList>
            <person name="Badouin H."/>
            <person name="Gouzy J."/>
            <person name="Grassa C.J."/>
            <person name="Murat F."/>
            <person name="Staton S.E."/>
            <person name="Cottret L."/>
            <person name="Lelandais-Briere C."/>
            <person name="Owens G.L."/>
            <person name="Carrere S."/>
            <person name="Mayjonade B."/>
            <person name="Legrand L."/>
            <person name="Gill N."/>
            <person name="Kane N.C."/>
            <person name="Bowers J.E."/>
            <person name="Hubner S."/>
            <person name="Bellec A."/>
            <person name="Berard A."/>
            <person name="Berges H."/>
            <person name="Blanchet N."/>
            <person name="Boniface M.C."/>
            <person name="Brunel D."/>
            <person name="Catrice O."/>
            <person name="Chaidir N."/>
            <person name="Claudel C."/>
            <person name="Donnadieu C."/>
            <person name="Faraut T."/>
            <person name="Fievet G."/>
            <person name="Helmstetter N."/>
            <person name="King M."/>
            <person name="Knapp S.J."/>
            <person name="Lai Z."/>
            <person name="Le Paslier M.C."/>
            <person name="Lippi Y."/>
            <person name="Lorenzon L."/>
            <person name="Mandel J.R."/>
            <person name="Marage G."/>
            <person name="Marchand G."/>
            <person name="Marquand E."/>
            <person name="Bret-Mestries E."/>
            <person name="Morien E."/>
            <person name="Nambeesan S."/>
            <person name="Nguyen T."/>
            <person name="Pegot-Espagnet P."/>
            <person name="Pouilly N."/>
            <person name="Raftis F."/>
            <person name="Sallet E."/>
            <person name="Schiex T."/>
            <person name="Thomas J."/>
            <person name="Vandecasteele C."/>
            <person name="Vares D."/>
            <person name="Vear F."/>
            <person name="Vautrin S."/>
            <person name="Crespi M."/>
            <person name="Mangin B."/>
            <person name="Burke J.M."/>
            <person name="Salse J."/>
            <person name="Munos S."/>
            <person name="Vincourt P."/>
            <person name="Rieseberg L.H."/>
            <person name="Langlade N.B."/>
        </authorList>
    </citation>
    <scope>NUCLEOTIDE SEQUENCE</scope>
    <source>
        <tissue evidence="2">Leaves</tissue>
    </source>
</reference>